<keyword evidence="11" id="KW-0496">Mitochondrion</keyword>
<keyword evidence="5" id="KW-0001">2Fe-2S</keyword>
<dbReference type="Proteomes" id="UP001186944">
    <property type="component" value="Unassembled WGS sequence"/>
</dbReference>
<evidence type="ECO:0000256" key="11">
    <source>
        <dbReference type="ARBA" id="ARBA00023128"/>
    </source>
</evidence>
<gene>
    <name evidence="19" type="ORF">FSP39_015069</name>
</gene>
<dbReference type="InterPro" id="IPR011767">
    <property type="entry name" value="GLR_AS"/>
</dbReference>
<dbReference type="GO" id="GO:0046872">
    <property type="term" value="F:metal ion binding"/>
    <property type="evidence" value="ECO:0007669"/>
    <property type="project" value="UniProtKB-KW"/>
</dbReference>
<dbReference type="Gene3D" id="3.40.30.10">
    <property type="entry name" value="Glutaredoxin"/>
    <property type="match status" value="1"/>
</dbReference>
<dbReference type="PROSITE" id="PS00195">
    <property type="entry name" value="GLUTAREDOXIN_1"/>
    <property type="match status" value="1"/>
</dbReference>
<feature type="domain" description="Glutaredoxin" evidence="18">
    <location>
        <begin position="30"/>
        <end position="92"/>
    </location>
</feature>
<dbReference type="PANTHER" id="PTHR46679:SF1">
    <property type="entry name" value="GLUTAREDOXIN-2, MITOCHONDRIAL"/>
    <property type="match status" value="1"/>
</dbReference>
<comment type="similarity">
    <text evidence="3">Belongs to the glutaredoxin family.</text>
</comment>
<dbReference type="InterPro" id="IPR011899">
    <property type="entry name" value="Glutaredoxin_euk/vir"/>
</dbReference>
<comment type="subunit">
    <text evidence="16">Monomer; active form. Homodimer; inactive form. The homodimer is probably linked by 1 2Fe-2S cluster.</text>
</comment>
<evidence type="ECO:0000256" key="10">
    <source>
        <dbReference type="ARBA" id="ARBA00023014"/>
    </source>
</evidence>
<keyword evidence="20" id="KW-1185">Reference proteome</keyword>
<evidence type="ECO:0000256" key="2">
    <source>
        <dbReference type="ARBA" id="ARBA00004173"/>
    </source>
</evidence>
<dbReference type="PROSITE" id="PS51354">
    <property type="entry name" value="GLUTAREDOXIN_2"/>
    <property type="match status" value="1"/>
</dbReference>
<comment type="function">
    <text evidence="15">Glutathione-dependent oxidoreductase that facilitates the maintenance of mitochondrial redox homeostasis upon induction of apoptosis by oxidative stress. Involved in response to hydrogen peroxide and regulation of apoptosis caused by oxidative stress. Acts as a very efficient catalyst of monothiol reactions because of its high affinity for protein glutathione-mixed disulfides. Can receive electrons not only from glutathione (GSH), but also from thioredoxin reductase supporting both monothiol and dithiol reactions. Efficiently catalyzes both glutathionylation and deglutathionylation of mitochondrial complex I, which in turn regulates the superoxide production by the complex. Overexpression decreases the susceptibility to apoptosis and prevents loss of cardiolipin and cytochrome c release.</text>
</comment>
<evidence type="ECO:0000256" key="7">
    <source>
        <dbReference type="ARBA" id="ARBA00022946"/>
    </source>
</evidence>
<dbReference type="SUPFAM" id="SSF52833">
    <property type="entry name" value="Thioredoxin-like"/>
    <property type="match status" value="1"/>
</dbReference>
<dbReference type="GO" id="GO:0005739">
    <property type="term" value="C:mitochondrion"/>
    <property type="evidence" value="ECO:0007669"/>
    <property type="project" value="UniProtKB-SubCell"/>
</dbReference>
<evidence type="ECO:0000313" key="19">
    <source>
        <dbReference type="EMBL" id="KAK3102933.1"/>
    </source>
</evidence>
<dbReference type="EMBL" id="VSWD01000005">
    <property type="protein sequence ID" value="KAK3102933.1"/>
    <property type="molecule type" value="Genomic_DNA"/>
</dbReference>
<dbReference type="GO" id="GO:0015035">
    <property type="term" value="F:protein-disulfide reductase activity"/>
    <property type="evidence" value="ECO:0007669"/>
    <property type="project" value="TreeGrafter"/>
</dbReference>
<dbReference type="PRINTS" id="PR00160">
    <property type="entry name" value="GLUTAREDOXIN"/>
</dbReference>
<dbReference type="NCBIfam" id="TIGR02180">
    <property type="entry name" value="GRX_euk"/>
    <property type="match status" value="1"/>
</dbReference>
<keyword evidence="4" id="KW-0813">Transport</keyword>
<keyword evidence="12" id="KW-1015">Disulfide bond</keyword>
<evidence type="ECO:0000256" key="8">
    <source>
        <dbReference type="ARBA" id="ARBA00022982"/>
    </source>
</evidence>
<dbReference type="InterPro" id="IPR014025">
    <property type="entry name" value="Glutaredoxin_subgr"/>
</dbReference>
<evidence type="ECO:0000256" key="16">
    <source>
        <dbReference type="ARBA" id="ARBA00038558"/>
    </source>
</evidence>
<reference evidence="19" key="1">
    <citation type="submission" date="2019-08" db="EMBL/GenBank/DDBJ databases">
        <title>The improved chromosome-level genome for the pearl oyster Pinctada fucata martensii using PacBio sequencing and Hi-C.</title>
        <authorList>
            <person name="Zheng Z."/>
        </authorList>
    </citation>
    <scope>NUCLEOTIDE SEQUENCE</scope>
    <source>
        <strain evidence="19">ZZ-2019</strain>
        <tissue evidence="19">Adductor muscle</tissue>
    </source>
</reference>
<comment type="caution">
    <text evidence="19">The sequence shown here is derived from an EMBL/GenBank/DDBJ whole genome shotgun (WGS) entry which is preliminary data.</text>
</comment>
<sequence length="123" mass="13397">MGVSSSRVTSPRINSPHGKFIQQLIAENCVVVFSKTTCPYCTQAKDILRGMKVDHHVVELNHHPEGSEIQSVLAEMTNARTVPRVFINGTCVGGASDVKSLYKTGKLIDLVNECNITASDVKQ</sequence>
<evidence type="ECO:0000256" key="1">
    <source>
        <dbReference type="ARBA" id="ARBA00002549"/>
    </source>
</evidence>
<evidence type="ECO:0000256" key="5">
    <source>
        <dbReference type="ARBA" id="ARBA00022714"/>
    </source>
</evidence>
<keyword evidence="8" id="KW-0249">Electron transport</keyword>
<comment type="subcellular location">
    <subcellularLocation>
        <location evidence="2">Mitochondrion</location>
    </subcellularLocation>
</comment>
<evidence type="ECO:0000256" key="13">
    <source>
        <dbReference type="ARBA" id="ARBA00023206"/>
    </source>
</evidence>
<organism evidence="19 20">
    <name type="scientific">Pinctada imbricata</name>
    <name type="common">Atlantic pearl-oyster</name>
    <name type="synonym">Pinctada martensii</name>
    <dbReference type="NCBI Taxonomy" id="66713"/>
    <lineage>
        <taxon>Eukaryota</taxon>
        <taxon>Metazoa</taxon>
        <taxon>Spiralia</taxon>
        <taxon>Lophotrochozoa</taxon>
        <taxon>Mollusca</taxon>
        <taxon>Bivalvia</taxon>
        <taxon>Autobranchia</taxon>
        <taxon>Pteriomorphia</taxon>
        <taxon>Pterioida</taxon>
        <taxon>Pterioidea</taxon>
        <taxon>Pteriidae</taxon>
        <taxon>Pinctada</taxon>
    </lineage>
</organism>
<keyword evidence="10" id="KW-0411">Iron-sulfur</keyword>
<comment type="function">
    <text evidence="1">Has a glutathione-disulfide oxidoreductase activity in the presence of NADPH and glutathione reductase. Reduces low molecular weight disulfides and proteins.</text>
</comment>
<keyword evidence="14" id="KW-0676">Redox-active center</keyword>
<accession>A0AA89C7P9</accession>
<dbReference type="InterPro" id="IPR036249">
    <property type="entry name" value="Thioredoxin-like_sf"/>
</dbReference>
<keyword evidence="7" id="KW-0809">Transit peptide</keyword>
<evidence type="ECO:0000256" key="17">
    <source>
        <dbReference type="ARBA" id="ARBA00039819"/>
    </source>
</evidence>
<evidence type="ECO:0000256" key="9">
    <source>
        <dbReference type="ARBA" id="ARBA00023004"/>
    </source>
</evidence>
<name>A0AA89C7P9_PINIB</name>
<dbReference type="AlphaFoldDB" id="A0AA89C7P9"/>
<dbReference type="CDD" id="cd03419">
    <property type="entry name" value="GRX_GRXh_1_2_like"/>
    <property type="match status" value="1"/>
</dbReference>
<dbReference type="PANTHER" id="PTHR46679">
    <property type="match status" value="1"/>
</dbReference>
<dbReference type="Pfam" id="PF00462">
    <property type="entry name" value="Glutaredoxin"/>
    <property type="match status" value="1"/>
</dbReference>
<protein>
    <recommendedName>
        <fullName evidence="17">Glutaredoxin-2, mitochondrial</fullName>
    </recommendedName>
</protein>
<keyword evidence="9" id="KW-0408">Iron</keyword>
<evidence type="ECO:0000259" key="18">
    <source>
        <dbReference type="Pfam" id="PF00462"/>
    </source>
</evidence>
<evidence type="ECO:0000256" key="6">
    <source>
        <dbReference type="ARBA" id="ARBA00022723"/>
    </source>
</evidence>
<evidence type="ECO:0000256" key="14">
    <source>
        <dbReference type="ARBA" id="ARBA00023284"/>
    </source>
</evidence>
<evidence type="ECO:0000256" key="4">
    <source>
        <dbReference type="ARBA" id="ARBA00022448"/>
    </source>
</evidence>
<dbReference type="FunFam" id="3.40.30.10:FF:000026">
    <property type="entry name" value="Glutaredoxin 2"/>
    <property type="match status" value="1"/>
</dbReference>
<dbReference type="GO" id="GO:0051537">
    <property type="term" value="F:2 iron, 2 sulfur cluster binding"/>
    <property type="evidence" value="ECO:0007669"/>
    <property type="project" value="UniProtKB-KW"/>
</dbReference>
<dbReference type="InterPro" id="IPR002109">
    <property type="entry name" value="Glutaredoxin"/>
</dbReference>
<proteinExistence type="inferred from homology"/>
<evidence type="ECO:0000256" key="12">
    <source>
        <dbReference type="ARBA" id="ARBA00023157"/>
    </source>
</evidence>
<evidence type="ECO:0000313" key="20">
    <source>
        <dbReference type="Proteomes" id="UP001186944"/>
    </source>
</evidence>
<keyword evidence="6" id="KW-0479">Metal-binding</keyword>
<evidence type="ECO:0000256" key="15">
    <source>
        <dbReference type="ARBA" id="ARBA00037470"/>
    </source>
</evidence>
<keyword evidence="13" id="KW-0318">Glutathionylation</keyword>
<evidence type="ECO:0000256" key="3">
    <source>
        <dbReference type="ARBA" id="ARBA00007787"/>
    </source>
</evidence>